<reference evidence="3 4" key="1">
    <citation type="submission" date="2019-11" db="EMBL/GenBank/DDBJ databases">
        <title>Novel species isolated from a subtropical stream in China.</title>
        <authorList>
            <person name="Lu H."/>
        </authorList>
    </citation>
    <scope>NUCLEOTIDE SEQUENCE [LARGE SCALE GENOMIC DNA]</scope>
    <source>
        <strain evidence="3 4">FT26W</strain>
    </source>
</reference>
<keyword evidence="4" id="KW-1185">Reference proteome</keyword>
<evidence type="ECO:0000259" key="2">
    <source>
        <dbReference type="Pfam" id="PF25023"/>
    </source>
</evidence>
<evidence type="ECO:0000313" key="3">
    <source>
        <dbReference type="EMBL" id="MRW82624.1"/>
    </source>
</evidence>
<protein>
    <recommendedName>
        <fullName evidence="2">Teneurin-like YD-shell domain-containing protein</fullName>
    </recommendedName>
</protein>
<dbReference type="PANTHER" id="PTHR32305:SF15">
    <property type="entry name" value="PROTEIN RHSA-RELATED"/>
    <property type="match status" value="1"/>
</dbReference>
<dbReference type="NCBIfam" id="TIGR01643">
    <property type="entry name" value="YD_repeat_2x"/>
    <property type="match status" value="5"/>
</dbReference>
<dbReference type="Gene3D" id="2.180.10.10">
    <property type="entry name" value="RHS repeat-associated core"/>
    <property type="match status" value="2"/>
</dbReference>
<comment type="caution">
    <text evidence="3">The sequence shown here is derived from an EMBL/GenBank/DDBJ whole genome shotgun (WGS) entry which is preliminary data.</text>
</comment>
<gene>
    <name evidence="3" type="ORF">GJ698_00775</name>
</gene>
<evidence type="ECO:0000313" key="4">
    <source>
        <dbReference type="Proteomes" id="UP000439986"/>
    </source>
</evidence>
<dbReference type="PANTHER" id="PTHR32305">
    <property type="match status" value="1"/>
</dbReference>
<sequence>MKLSNLAGWTVIKHGYRGIMKSIKLFSLAISILYCHDTLAVTQYLGANVVYGDMKDGTYDTVQKAIAATEKQICIGGGAFNCRIAYTGDFWHGNTSRWVWTGIYYYDTKNTDGTFKTFGPFDYAGGMNLECPTGWTAGNSQALQGLCFRNIPVVHCDVCDKQNPVPTANGSMIISGRLTQKIETDYSNASGSLQFTRTYRSDEKRWTHNYDIGAVNLNASVPSSSSSLCLKTVGLQFGKSCLPYMGANIPNGGLGNNFVVRRGFGPILTFGSSSDLLPRKDVNDRLNFIAGSEGNGITVYNASTDATEYFGSNDKISKSVQRNGDTTSFFYSDTATPKEIAPDQDFLISVVDPSGRQIDFTYDENGKMSTMKTPTGDVFKYSYSADGNLTSVTDPDGNQKNYLYNESAKTQGGKLPFALTSIMDPSGNNIEEFNYDSTGALLSNNLGGNIGKNTISSYSDNYVVMTGPLGGSTTYTYSEVLGVKKISSVMHVNSIGNNVFTRYEYDANGNISAVQAFDNTRTTYVYDPSRNLESSRTEAVGTSAARTISTEWDPLLPLATRIAEPRRLTINSYDQAGNLLKKVVQATSDASGTLGFNAVVVGTPRIFTYTYNDHGQMLTQRGPRTDVNDTTTYAYDTEQNLISITDALGHKTVFSNYDANGHVGRIEDPNGLVSELTYTASGRLRSQTIGGATTTFSYDTSGNVADVTLPNGAAISYSYDTSHRLTGIKDSLGNSIAYTLDAMGNRVNEKVTDPSGFLTRQVSRGFSALGLLKLQTGGHQ</sequence>
<evidence type="ECO:0000256" key="1">
    <source>
        <dbReference type="ARBA" id="ARBA00022737"/>
    </source>
</evidence>
<feature type="domain" description="Teneurin-like YD-shell" evidence="2">
    <location>
        <begin position="605"/>
        <end position="738"/>
    </location>
</feature>
<dbReference type="InterPro" id="IPR056823">
    <property type="entry name" value="TEN-like_YD-shell"/>
</dbReference>
<accession>A0A844D763</accession>
<dbReference type="AlphaFoldDB" id="A0A844D763"/>
<dbReference type="Proteomes" id="UP000439986">
    <property type="component" value="Unassembled WGS sequence"/>
</dbReference>
<keyword evidence="1" id="KW-0677">Repeat</keyword>
<dbReference type="EMBL" id="WKJL01000001">
    <property type="protein sequence ID" value="MRW82624.1"/>
    <property type="molecule type" value="Genomic_DNA"/>
</dbReference>
<organism evidence="3 4">
    <name type="scientific">Duganella aquatilis</name>
    <dbReference type="NCBI Taxonomy" id="2666082"/>
    <lineage>
        <taxon>Bacteria</taxon>
        <taxon>Pseudomonadati</taxon>
        <taxon>Pseudomonadota</taxon>
        <taxon>Betaproteobacteria</taxon>
        <taxon>Burkholderiales</taxon>
        <taxon>Oxalobacteraceae</taxon>
        <taxon>Telluria group</taxon>
        <taxon>Duganella</taxon>
    </lineage>
</organism>
<dbReference type="InterPro" id="IPR050708">
    <property type="entry name" value="T6SS_VgrG/RHS"/>
</dbReference>
<dbReference type="Pfam" id="PF25023">
    <property type="entry name" value="TEN_YD-shell"/>
    <property type="match status" value="2"/>
</dbReference>
<dbReference type="InterPro" id="IPR006530">
    <property type="entry name" value="YD"/>
</dbReference>
<name>A0A844D763_9BURK</name>
<proteinExistence type="predicted"/>
<feature type="domain" description="Teneurin-like YD-shell" evidence="2">
    <location>
        <begin position="321"/>
        <end position="441"/>
    </location>
</feature>